<accession>A0ABN3CWD9</accession>
<organism evidence="1 2">
    <name type="scientific">Nonomuraea monospora</name>
    <dbReference type="NCBI Taxonomy" id="568818"/>
    <lineage>
        <taxon>Bacteria</taxon>
        <taxon>Bacillati</taxon>
        <taxon>Actinomycetota</taxon>
        <taxon>Actinomycetes</taxon>
        <taxon>Streptosporangiales</taxon>
        <taxon>Streptosporangiaceae</taxon>
        <taxon>Nonomuraea</taxon>
    </lineage>
</organism>
<dbReference type="EMBL" id="BAAAQX010000035">
    <property type="protein sequence ID" value="GAA2213812.1"/>
    <property type="molecule type" value="Genomic_DNA"/>
</dbReference>
<gene>
    <name evidence="1" type="ORF">GCM10009850_092750</name>
</gene>
<protein>
    <submittedName>
        <fullName evidence="1">Uncharacterized protein</fullName>
    </submittedName>
</protein>
<comment type="caution">
    <text evidence="1">The sequence shown here is derived from an EMBL/GenBank/DDBJ whole genome shotgun (WGS) entry which is preliminary data.</text>
</comment>
<proteinExistence type="predicted"/>
<name>A0ABN3CWD9_9ACTN</name>
<keyword evidence="2" id="KW-1185">Reference proteome</keyword>
<evidence type="ECO:0000313" key="1">
    <source>
        <dbReference type="EMBL" id="GAA2213812.1"/>
    </source>
</evidence>
<reference evidence="1 2" key="1">
    <citation type="journal article" date="2019" name="Int. J. Syst. Evol. Microbiol.">
        <title>The Global Catalogue of Microorganisms (GCM) 10K type strain sequencing project: providing services to taxonomists for standard genome sequencing and annotation.</title>
        <authorList>
            <consortium name="The Broad Institute Genomics Platform"/>
            <consortium name="The Broad Institute Genome Sequencing Center for Infectious Disease"/>
            <person name="Wu L."/>
            <person name="Ma J."/>
        </authorList>
    </citation>
    <scope>NUCLEOTIDE SEQUENCE [LARGE SCALE GENOMIC DNA]</scope>
    <source>
        <strain evidence="1 2">JCM 16114</strain>
    </source>
</reference>
<dbReference type="Proteomes" id="UP001499843">
    <property type="component" value="Unassembled WGS sequence"/>
</dbReference>
<sequence length="59" mass="6130">MDTGDDLYASAVILFTKAATAFACGEEEKVSPRVSADRSAGVAKAAAVSRLLRLLTSAR</sequence>
<evidence type="ECO:0000313" key="2">
    <source>
        <dbReference type="Proteomes" id="UP001499843"/>
    </source>
</evidence>